<feature type="transmembrane region" description="Helical" evidence="6">
    <location>
        <begin position="127"/>
        <end position="146"/>
    </location>
</feature>
<feature type="domain" description="Major facilitator superfamily (MFS) profile" evidence="7">
    <location>
        <begin position="60"/>
        <end position="473"/>
    </location>
</feature>
<feature type="transmembrane region" description="Helical" evidence="6">
    <location>
        <begin position="152"/>
        <end position="175"/>
    </location>
</feature>
<dbReference type="EMBL" id="MZNU01000038">
    <property type="protein sequence ID" value="OWP06714.1"/>
    <property type="molecule type" value="Genomic_DNA"/>
</dbReference>
<comment type="caution">
    <text evidence="8">The sequence shown here is derived from an EMBL/GenBank/DDBJ whole genome shotgun (WGS) entry which is preliminary data.</text>
</comment>
<evidence type="ECO:0000256" key="5">
    <source>
        <dbReference type="ARBA" id="ARBA00023136"/>
    </source>
</evidence>
<feature type="transmembrane region" description="Helical" evidence="6">
    <location>
        <begin position="96"/>
        <end position="115"/>
    </location>
</feature>
<keyword evidence="2" id="KW-0813">Transport</keyword>
<dbReference type="FunFam" id="1.20.1250.20:FF:000068">
    <property type="entry name" value="MFS general substrate transporter"/>
    <property type="match status" value="1"/>
</dbReference>
<keyword evidence="5 6" id="KW-0472">Membrane</keyword>
<sequence length="506" mass="55648">MAGFHDQTAIKNVDGKGNMIVSGSARMSDTEAKDAGISNQRMLLCGDAERKLVRKLDLHIVPVVMVLYLLSFLDRVNVGNARLYNLEADLGMHGNMYQTAISLLFVTYIICEVPSNLVLKKFTPSRWISFITTSWGIVATLGGVVQNFGGLIAIRLVLGAVEAGLFPGLAVYLTFFYTKRELAVRIGYLFVSSALAGGFGGLLAYGIGHMDGLAGQSGWRWIFIIEGIPTVFMGIATMWLLPDSPETAYFLTEEDRKMMKVRTSCEYGQTAAAQEFSKKDMIKGFTDWKCWAFYFGQFGVDTMLYGFSTFLPTIISQLGKWSTAQTQLLTVPCYACGAIAYMIMAHLSDRTGRRAPFALIGGASSMIGYGILLSDAPAGAHYFSCFLVTAGLYVVVGIPLAWLPNNTPRYAKRTTATGMQLTIGNCAGILSSFIYPTADKPRYIRGHAITLSLVGFACIVYALMWYVYDRANKRREAGFEDYKVEGMSEDEIAELGDGSPRYKYTI</sequence>
<feature type="transmembrane region" description="Helical" evidence="6">
    <location>
        <begin position="291"/>
        <end position="315"/>
    </location>
</feature>
<evidence type="ECO:0000313" key="8">
    <source>
        <dbReference type="EMBL" id="OWP06714.1"/>
    </source>
</evidence>
<dbReference type="Gene3D" id="1.20.1250.20">
    <property type="entry name" value="MFS general substrate transporter like domains"/>
    <property type="match status" value="2"/>
</dbReference>
<evidence type="ECO:0000256" key="3">
    <source>
        <dbReference type="ARBA" id="ARBA00022692"/>
    </source>
</evidence>
<dbReference type="Proteomes" id="UP000242519">
    <property type="component" value="Unassembled WGS sequence"/>
</dbReference>
<dbReference type="InterPro" id="IPR011701">
    <property type="entry name" value="MFS"/>
</dbReference>
<feature type="transmembrane region" description="Helical" evidence="6">
    <location>
        <begin position="219"/>
        <end position="241"/>
    </location>
</feature>
<dbReference type="InterPro" id="IPR020846">
    <property type="entry name" value="MFS_dom"/>
</dbReference>
<keyword evidence="3 6" id="KW-0812">Transmembrane</keyword>
<evidence type="ECO:0000256" key="1">
    <source>
        <dbReference type="ARBA" id="ARBA00004141"/>
    </source>
</evidence>
<dbReference type="InParanoid" id="A0A218ZG41"/>
<name>A0A218ZG41_9HELO</name>
<evidence type="ECO:0000256" key="2">
    <source>
        <dbReference type="ARBA" id="ARBA00022448"/>
    </source>
</evidence>
<proteinExistence type="predicted"/>
<evidence type="ECO:0000313" key="9">
    <source>
        <dbReference type="Proteomes" id="UP000242519"/>
    </source>
</evidence>
<keyword evidence="4 6" id="KW-1133">Transmembrane helix</keyword>
<evidence type="ECO:0000256" key="4">
    <source>
        <dbReference type="ARBA" id="ARBA00022989"/>
    </source>
</evidence>
<dbReference type="OrthoDB" id="2962993at2759"/>
<dbReference type="AlphaFoldDB" id="A0A218ZG41"/>
<organism evidence="8 9">
    <name type="scientific">Diplocarpon coronariae</name>
    <dbReference type="NCBI Taxonomy" id="2795749"/>
    <lineage>
        <taxon>Eukaryota</taxon>
        <taxon>Fungi</taxon>
        <taxon>Dikarya</taxon>
        <taxon>Ascomycota</taxon>
        <taxon>Pezizomycotina</taxon>
        <taxon>Leotiomycetes</taxon>
        <taxon>Helotiales</taxon>
        <taxon>Drepanopezizaceae</taxon>
        <taxon>Diplocarpon</taxon>
    </lineage>
</organism>
<dbReference type="Pfam" id="PF07690">
    <property type="entry name" value="MFS_1"/>
    <property type="match status" value="1"/>
</dbReference>
<dbReference type="GO" id="GO:0016020">
    <property type="term" value="C:membrane"/>
    <property type="evidence" value="ECO:0007669"/>
    <property type="project" value="UniProtKB-SubCell"/>
</dbReference>
<feature type="transmembrane region" description="Helical" evidence="6">
    <location>
        <begin position="58"/>
        <end position="76"/>
    </location>
</feature>
<gene>
    <name evidence="8" type="ORF">B2J93_5193</name>
</gene>
<protein>
    <recommendedName>
        <fullName evidence="7">Major facilitator superfamily (MFS) profile domain-containing protein</fullName>
    </recommendedName>
</protein>
<dbReference type="GO" id="GO:0022857">
    <property type="term" value="F:transmembrane transporter activity"/>
    <property type="evidence" value="ECO:0007669"/>
    <property type="project" value="InterPro"/>
</dbReference>
<evidence type="ECO:0000256" key="6">
    <source>
        <dbReference type="SAM" id="Phobius"/>
    </source>
</evidence>
<feature type="transmembrane region" description="Helical" evidence="6">
    <location>
        <begin position="187"/>
        <end position="207"/>
    </location>
</feature>
<dbReference type="PROSITE" id="PS50850">
    <property type="entry name" value="MFS"/>
    <property type="match status" value="1"/>
</dbReference>
<dbReference type="CDD" id="cd17327">
    <property type="entry name" value="MFS_FEN2_like"/>
    <property type="match status" value="1"/>
</dbReference>
<reference evidence="8 9" key="1">
    <citation type="submission" date="2017-04" db="EMBL/GenBank/DDBJ databases">
        <title>Draft genome sequence of Marssonina coronaria NL1: causal agent of apple blotch.</title>
        <authorList>
            <person name="Cheng Q."/>
        </authorList>
    </citation>
    <scope>NUCLEOTIDE SEQUENCE [LARGE SCALE GENOMIC DNA]</scope>
    <source>
        <strain evidence="8 9">NL1</strain>
    </source>
</reference>
<dbReference type="PANTHER" id="PTHR43791">
    <property type="entry name" value="PERMEASE-RELATED"/>
    <property type="match status" value="1"/>
</dbReference>
<dbReference type="PANTHER" id="PTHR43791:SF91">
    <property type="entry name" value="MAJOR FACILITATOR SUPERFAMILY (MFS) PROFILE DOMAIN-CONTAINING PROTEIN-RELATED"/>
    <property type="match status" value="1"/>
</dbReference>
<feature type="transmembrane region" description="Helical" evidence="6">
    <location>
        <begin position="447"/>
        <end position="468"/>
    </location>
</feature>
<feature type="transmembrane region" description="Helical" evidence="6">
    <location>
        <begin position="357"/>
        <end position="374"/>
    </location>
</feature>
<dbReference type="FunCoup" id="A0A218ZG41">
    <property type="interactions" value="137"/>
</dbReference>
<accession>A0A218ZG41</accession>
<dbReference type="InterPro" id="IPR036259">
    <property type="entry name" value="MFS_trans_sf"/>
</dbReference>
<dbReference type="FunFam" id="1.20.1250.20:FF:000034">
    <property type="entry name" value="MFS general substrate transporter"/>
    <property type="match status" value="1"/>
</dbReference>
<comment type="subcellular location">
    <subcellularLocation>
        <location evidence="1">Membrane</location>
        <topology evidence="1">Multi-pass membrane protein</topology>
    </subcellularLocation>
</comment>
<keyword evidence="9" id="KW-1185">Reference proteome</keyword>
<evidence type="ECO:0000259" key="7">
    <source>
        <dbReference type="PROSITE" id="PS50850"/>
    </source>
</evidence>
<feature type="transmembrane region" description="Helical" evidence="6">
    <location>
        <begin position="380"/>
        <end position="403"/>
    </location>
</feature>
<feature type="transmembrane region" description="Helical" evidence="6">
    <location>
        <begin position="327"/>
        <end position="345"/>
    </location>
</feature>
<feature type="transmembrane region" description="Helical" evidence="6">
    <location>
        <begin position="415"/>
        <end position="435"/>
    </location>
</feature>
<dbReference type="SUPFAM" id="SSF103473">
    <property type="entry name" value="MFS general substrate transporter"/>
    <property type="match status" value="1"/>
</dbReference>